<dbReference type="InterPro" id="IPR041534">
    <property type="entry name" value="EF-hand_13"/>
</dbReference>
<dbReference type="GO" id="GO:0030865">
    <property type="term" value="P:cortical cytoskeleton organization"/>
    <property type="evidence" value="ECO:0007669"/>
    <property type="project" value="TreeGrafter"/>
</dbReference>
<dbReference type="SUPFAM" id="SSF47473">
    <property type="entry name" value="EF-hand"/>
    <property type="match status" value="1"/>
</dbReference>
<dbReference type="CDD" id="cd21505">
    <property type="entry name" value="PPP2R3C"/>
    <property type="match status" value="1"/>
</dbReference>
<dbReference type="Gene3D" id="1.10.238.220">
    <property type="match status" value="1"/>
</dbReference>
<dbReference type="OrthoDB" id="10265007at2759"/>
<dbReference type="PROSITE" id="PS00018">
    <property type="entry name" value="EF_HAND_1"/>
    <property type="match status" value="1"/>
</dbReference>
<proteinExistence type="predicted"/>
<dbReference type="EMBL" id="JAMKOV010000001">
    <property type="protein sequence ID" value="KAI8046564.1"/>
    <property type="molecule type" value="Genomic_DNA"/>
</dbReference>
<dbReference type="GO" id="GO:0005813">
    <property type="term" value="C:centrosome"/>
    <property type="evidence" value="ECO:0007669"/>
    <property type="project" value="TreeGrafter"/>
</dbReference>
<evidence type="ECO:0000256" key="6">
    <source>
        <dbReference type="ARBA" id="ARBA00022737"/>
    </source>
</evidence>
<gene>
    <name evidence="10" type="ORF">M5D96_002775</name>
</gene>
<dbReference type="InterPro" id="IPR039865">
    <property type="entry name" value="PPP2R3C"/>
</dbReference>
<protein>
    <recommendedName>
        <fullName evidence="3">Serine/threonine-protein phosphatase 2A regulatory subunit B'' subunit gamma</fullName>
    </recommendedName>
</protein>
<evidence type="ECO:0000313" key="10">
    <source>
        <dbReference type="EMBL" id="KAI8046564.1"/>
    </source>
</evidence>
<evidence type="ECO:0000256" key="1">
    <source>
        <dbReference type="ARBA" id="ARBA00004123"/>
    </source>
</evidence>
<dbReference type="GO" id="GO:0005737">
    <property type="term" value="C:cytoplasm"/>
    <property type="evidence" value="ECO:0007669"/>
    <property type="project" value="UniProtKB-SubCell"/>
</dbReference>
<dbReference type="GO" id="GO:0005634">
    <property type="term" value="C:nucleus"/>
    <property type="evidence" value="ECO:0007669"/>
    <property type="project" value="UniProtKB-SubCell"/>
</dbReference>
<organism evidence="10 11">
    <name type="scientific">Drosophila gunungcola</name>
    <name type="common">fruit fly</name>
    <dbReference type="NCBI Taxonomy" id="103775"/>
    <lineage>
        <taxon>Eukaryota</taxon>
        <taxon>Metazoa</taxon>
        <taxon>Ecdysozoa</taxon>
        <taxon>Arthropoda</taxon>
        <taxon>Hexapoda</taxon>
        <taxon>Insecta</taxon>
        <taxon>Pterygota</taxon>
        <taxon>Neoptera</taxon>
        <taxon>Endopterygota</taxon>
        <taxon>Diptera</taxon>
        <taxon>Brachycera</taxon>
        <taxon>Muscomorpha</taxon>
        <taxon>Ephydroidea</taxon>
        <taxon>Drosophilidae</taxon>
        <taxon>Drosophila</taxon>
        <taxon>Sophophora</taxon>
    </lineage>
</organism>
<feature type="domain" description="PP2A regulatory subunit B'' EF-hand" evidence="9">
    <location>
        <begin position="178"/>
        <end position="250"/>
    </location>
</feature>
<keyword evidence="11" id="KW-1185">Reference proteome</keyword>
<dbReference type="Pfam" id="PF17958">
    <property type="entry name" value="EF-hand_13"/>
    <property type="match status" value="1"/>
</dbReference>
<evidence type="ECO:0000313" key="11">
    <source>
        <dbReference type="Proteomes" id="UP001059596"/>
    </source>
</evidence>
<keyword evidence="4" id="KW-0963">Cytoplasm</keyword>
<name>A0A9Q0BWR9_9MUSC</name>
<comment type="subcellular location">
    <subcellularLocation>
        <location evidence="2">Cytoplasm</location>
    </subcellularLocation>
    <subcellularLocation>
        <location evidence="1">Nucleus</location>
    </subcellularLocation>
</comment>
<dbReference type="PANTHER" id="PTHR12085">
    <property type="entry name" value="SERINE/THREONINE-PROTEIN PHOSPHATASE 2A REGULATORY SUBUNIT B'' SUBUNIT GAMMA"/>
    <property type="match status" value="1"/>
</dbReference>
<dbReference type="PANTHER" id="PTHR12085:SF3">
    <property type="entry name" value="SERINE_THREONINE-PROTEIN PHOSPHATASE 2A REGULATORY SUBUNIT B'' SUBUNIT GAMMA"/>
    <property type="match status" value="1"/>
</dbReference>
<dbReference type="GO" id="GO:0000226">
    <property type="term" value="P:microtubule cytoskeleton organization"/>
    <property type="evidence" value="ECO:0007669"/>
    <property type="project" value="TreeGrafter"/>
</dbReference>
<dbReference type="Proteomes" id="UP001059596">
    <property type="component" value="Chromosome 3R"/>
</dbReference>
<keyword evidence="5" id="KW-0479">Metal-binding</keyword>
<dbReference type="Gene3D" id="1.10.238.10">
    <property type="entry name" value="EF-hand"/>
    <property type="match status" value="1"/>
</dbReference>
<evidence type="ECO:0000256" key="3">
    <source>
        <dbReference type="ARBA" id="ARBA00022320"/>
    </source>
</evidence>
<evidence type="ECO:0000256" key="5">
    <source>
        <dbReference type="ARBA" id="ARBA00022723"/>
    </source>
</evidence>
<keyword evidence="8" id="KW-0539">Nucleus</keyword>
<comment type="caution">
    <text evidence="10">The sequence shown here is derived from an EMBL/GenBank/DDBJ whole genome shotgun (WGS) entry which is preliminary data.</text>
</comment>
<evidence type="ECO:0000256" key="7">
    <source>
        <dbReference type="ARBA" id="ARBA00022837"/>
    </source>
</evidence>
<dbReference type="GO" id="GO:0046872">
    <property type="term" value="F:metal ion binding"/>
    <property type="evidence" value="ECO:0007669"/>
    <property type="project" value="UniProtKB-KW"/>
</dbReference>
<sequence length="427" mass="49491">MELESEITGAIANLQVSPRSIRSKKLGTFNANAPLKQRDGKDHPSFKQIPKFFVPPPKPEDKVRRLLHQEAHSLFLQNQADELLNSDDMNDLWKTLEKYVTETTRSRRQLVNLDGYLKVVSEVGVKCRKIMTVALFFELLVTSNFPDMLEIISIYNYMMSRVLLVQGRIGLSFYDEIGQGYLNESDVERYITDIIPTLEQVSERLQPSFESFYVCTVVKKIFFFLDHLHLRRIRIRDIVSSGLLSQLLELRDTAIPKDAAEIKTTNWFSMSAALEVYENYLDLDRDHDGMLSRKELSEYGSGSLTTVFLDRAFEVCRTYGGEMDYKTFLDFYFAMEHRKTLPALHYIFRILDINQQGYLTAQTLRYFFDGIEERIKAVQAEVVNFQDLKITLKDLINSGQGATVVSILIEFDKFLAYENRVQNHQNV</sequence>
<evidence type="ECO:0000256" key="2">
    <source>
        <dbReference type="ARBA" id="ARBA00004496"/>
    </source>
</evidence>
<dbReference type="InterPro" id="IPR018247">
    <property type="entry name" value="EF_Hand_1_Ca_BS"/>
</dbReference>
<accession>A0A9Q0BWR9</accession>
<evidence type="ECO:0000256" key="8">
    <source>
        <dbReference type="ARBA" id="ARBA00023242"/>
    </source>
</evidence>
<keyword evidence="6" id="KW-0677">Repeat</keyword>
<dbReference type="InterPro" id="IPR011992">
    <property type="entry name" value="EF-hand-dom_pair"/>
</dbReference>
<evidence type="ECO:0000259" key="9">
    <source>
        <dbReference type="Pfam" id="PF17958"/>
    </source>
</evidence>
<dbReference type="AlphaFoldDB" id="A0A9Q0BWR9"/>
<dbReference type="GO" id="GO:0035303">
    <property type="term" value="P:regulation of dephosphorylation"/>
    <property type="evidence" value="ECO:0007669"/>
    <property type="project" value="InterPro"/>
</dbReference>
<keyword evidence="7" id="KW-0106">Calcium</keyword>
<reference evidence="10" key="1">
    <citation type="journal article" date="2023" name="Genome Biol. Evol.">
        <title>Long-read-based Genome Assembly of Drosophila gunungcola Reveals Fewer Chemosensory Genes in Flower-breeding Species.</title>
        <authorList>
            <person name="Negi A."/>
            <person name="Liao B.Y."/>
            <person name="Yeh S.D."/>
        </authorList>
    </citation>
    <scope>NUCLEOTIDE SEQUENCE</scope>
    <source>
        <strain evidence="10">Sukarami</strain>
    </source>
</reference>
<dbReference type="GO" id="GO:0005819">
    <property type="term" value="C:spindle"/>
    <property type="evidence" value="ECO:0007669"/>
    <property type="project" value="TreeGrafter"/>
</dbReference>
<evidence type="ECO:0000256" key="4">
    <source>
        <dbReference type="ARBA" id="ARBA00022490"/>
    </source>
</evidence>